<name>A0AAJ2GR22_9HYPH</name>
<reference evidence="1" key="1">
    <citation type="submission" date="2023-04" db="EMBL/GenBank/DDBJ databases">
        <title>Genomic characterization of faba bean (Vicia faba) microsymbionts in Mexican soils.</title>
        <authorList>
            <person name="Rivera Orduna F.N."/>
            <person name="Guevara-Luna J."/>
            <person name="Yan J."/>
            <person name="Arroyo-Herrera I."/>
            <person name="Li Y."/>
            <person name="Vasquez-Murrieta M.S."/>
            <person name="Wang E.T."/>
        </authorList>
    </citation>
    <scope>NUCLEOTIDE SEQUENCE</scope>
    <source>
        <strain evidence="1">CH26</strain>
    </source>
</reference>
<proteinExistence type="predicted"/>
<sequence>MKTMELETLCDERLGKSPTLARALIRTRVARLKRQRNNEMERDPDMASHVVETALRTEFA</sequence>
<comment type="caution">
    <text evidence="1">The sequence shown here is derived from an EMBL/GenBank/DDBJ whole genome shotgun (WGS) entry which is preliminary data.</text>
</comment>
<dbReference type="EMBL" id="JAVLSF010000008">
    <property type="protein sequence ID" value="MDR9774067.1"/>
    <property type="molecule type" value="Genomic_DNA"/>
</dbReference>
<accession>A0AAJ2GR22</accession>
<gene>
    <name evidence="1" type="ORF">RJJ65_15590</name>
</gene>
<dbReference type="AlphaFoldDB" id="A0AAJ2GR22"/>
<dbReference type="RefSeq" id="WP_133118168.1">
    <property type="nucleotide sequence ID" value="NZ_CP054027.1"/>
</dbReference>
<evidence type="ECO:0000313" key="1">
    <source>
        <dbReference type="EMBL" id="MDR9774067.1"/>
    </source>
</evidence>
<evidence type="ECO:0000313" key="2">
    <source>
        <dbReference type="Proteomes" id="UP001268610"/>
    </source>
</evidence>
<protein>
    <submittedName>
        <fullName evidence="1">Uncharacterized protein</fullName>
    </submittedName>
</protein>
<organism evidence="1 2">
    <name type="scientific">Rhizobium hidalgonense</name>
    <dbReference type="NCBI Taxonomy" id="1538159"/>
    <lineage>
        <taxon>Bacteria</taxon>
        <taxon>Pseudomonadati</taxon>
        <taxon>Pseudomonadota</taxon>
        <taxon>Alphaproteobacteria</taxon>
        <taxon>Hyphomicrobiales</taxon>
        <taxon>Rhizobiaceae</taxon>
        <taxon>Rhizobium/Agrobacterium group</taxon>
        <taxon>Rhizobium</taxon>
    </lineage>
</organism>
<dbReference type="Proteomes" id="UP001268610">
    <property type="component" value="Unassembled WGS sequence"/>
</dbReference>